<protein>
    <recommendedName>
        <fullName evidence="2">Non-homologous end joining protein Ku</fullName>
    </recommendedName>
</protein>
<dbReference type="InterPro" id="IPR016194">
    <property type="entry name" value="SPOC-like_C_dom_sf"/>
</dbReference>
<dbReference type="InterPro" id="IPR009187">
    <property type="entry name" value="Prok_Ku"/>
</dbReference>
<dbReference type="Pfam" id="PF02735">
    <property type="entry name" value="Ku"/>
    <property type="match status" value="1"/>
</dbReference>
<comment type="function">
    <text evidence="2">With LigD forms a non-homologous end joining (NHEJ) DNA repair enzyme, which repairs dsDNA breaks with reduced fidelity. Binds linear dsDNA with 5'- and 3'- overhangs but not closed circular dsDNA nor ssDNA. Recruits and stimulates the ligase activity of LigD.</text>
</comment>
<dbReference type="Gene3D" id="2.40.290.10">
    <property type="match status" value="1"/>
</dbReference>
<evidence type="ECO:0000256" key="1">
    <source>
        <dbReference type="ARBA" id="ARBA00023125"/>
    </source>
</evidence>
<dbReference type="RefSeq" id="WP_264501967.1">
    <property type="nucleotide sequence ID" value="NZ_JAPDDS010000008.1"/>
</dbReference>
<feature type="domain" description="Ku" evidence="4">
    <location>
        <begin position="54"/>
        <end position="182"/>
    </location>
</feature>
<dbReference type="SUPFAM" id="SSF100939">
    <property type="entry name" value="SPOC domain-like"/>
    <property type="match status" value="1"/>
</dbReference>
<sequence>MATRSIWKGAIAFGLVNIPVGLASAEQESEIKLNLVDKTNHARIRYEKVNAETGKPVAWENLVRGYEHDEGEFILLDEKELEAVQPKLTKTIEIERFVDLADIEPMLFEKPYYLEPEKRGKKAYALLRETLRETGKAGIARVVIRSRGYLAAMFVRGEVIVLEVLRYPEELKAVSKLDLPGSKDADFKPGKKELDLAKNLVSSMTEEWDPSEHHDEYQQALLDYIEKKAASGKTAAVKGGDRDKDEGKVAATKVIDLAAYLEQSLKGKSTKTAKKKPDAKKAPAKKAAAKKAAKKARKKSA</sequence>
<name>A0ABT3FS00_9BACT</name>
<accession>A0ABT3FS00</accession>
<evidence type="ECO:0000313" key="6">
    <source>
        <dbReference type="Proteomes" id="UP001207930"/>
    </source>
</evidence>
<evidence type="ECO:0000313" key="5">
    <source>
        <dbReference type="EMBL" id="MCW1886011.1"/>
    </source>
</evidence>
<dbReference type="HAMAP" id="MF_01875">
    <property type="entry name" value="Prokaryotic_Ku"/>
    <property type="match status" value="1"/>
</dbReference>
<keyword evidence="2" id="KW-0233">DNA recombination</keyword>
<keyword evidence="2" id="KW-0234">DNA repair</keyword>
<organism evidence="5 6">
    <name type="scientific">Luteolibacter flavescens</name>
    <dbReference type="NCBI Taxonomy" id="1859460"/>
    <lineage>
        <taxon>Bacteria</taxon>
        <taxon>Pseudomonadati</taxon>
        <taxon>Verrucomicrobiota</taxon>
        <taxon>Verrucomicrobiia</taxon>
        <taxon>Verrucomicrobiales</taxon>
        <taxon>Verrucomicrobiaceae</taxon>
        <taxon>Luteolibacter</taxon>
    </lineage>
</organism>
<gene>
    <name evidence="2" type="primary">ku</name>
    <name evidence="5" type="ORF">OKA04_14835</name>
</gene>
<feature type="compositionally biased region" description="Basic residues" evidence="3">
    <location>
        <begin position="282"/>
        <end position="301"/>
    </location>
</feature>
<keyword evidence="6" id="KW-1185">Reference proteome</keyword>
<dbReference type="NCBIfam" id="TIGR02772">
    <property type="entry name" value="Ku_bact"/>
    <property type="match status" value="1"/>
</dbReference>
<dbReference type="InterPro" id="IPR006164">
    <property type="entry name" value="DNA_bd_Ku70/Ku80"/>
</dbReference>
<keyword evidence="2" id="KW-0227">DNA damage</keyword>
<dbReference type="PANTHER" id="PTHR41251">
    <property type="entry name" value="NON-HOMOLOGOUS END JOINING PROTEIN KU"/>
    <property type="match status" value="1"/>
</dbReference>
<dbReference type="PANTHER" id="PTHR41251:SF1">
    <property type="entry name" value="NON-HOMOLOGOUS END JOINING PROTEIN KU"/>
    <property type="match status" value="1"/>
</dbReference>
<keyword evidence="1 2" id="KW-0238">DNA-binding</keyword>
<comment type="caution">
    <text evidence="5">The sequence shown here is derived from an EMBL/GenBank/DDBJ whole genome shotgun (WGS) entry which is preliminary data.</text>
</comment>
<evidence type="ECO:0000256" key="3">
    <source>
        <dbReference type="SAM" id="MobiDB-lite"/>
    </source>
</evidence>
<comment type="similarity">
    <text evidence="2">Belongs to the prokaryotic Ku family.</text>
</comment>
<reference evidence="5 6" key="1">
    <citation type="submission" date="2022-10" db="EMBL/GenBank/DDBJ databases">
        <title>Luteolibacter flavescens strain MCCC 1K03193, whole genome shotgun sequencing project.</title>
        <authorList>
            <person name="Zhao G."/>
            <person name="Shen L."/>
        </authorList>
    </citation>
    <scope>NUCLEOTIDE SEQUENCE [LARGE SCALE GENOMIC DNA]</scope>
    <source>
        <strain evidence="5 6">MCCC 1K03193</strain>
    </source>
</reference>
<dbReference type="SMART" id="SM00559">
    <property type="entry name" value="Ku78"/>
    <property type="match status" value="1"/>
</dbReference>
<dbReference type="CDD" id="cd00789">
    <property type="entry name" value="KU_like"/>
    <property type="match status" value="1"/>
</dbReference>
<comment type="subunit">
    <text evidence="2">Homodimer. Interacts with LigD.</text>
</comment>
<dbReference type="PIRSF" id="PIRSF006493">
    <property type="entry name" value="Prok_Ku"/>
    <property type="match status" value="1"/>
</dbReference>
<dbReference type="Proteomes" id="UP001207930">
    <property type="component" value="Unassembled WGS sequence"/>
</dbReference>
<feature type="region of interest" description="Disordered" evidence="3">
    <location>
        <begin position="266"/>
        <end position="301"/>
    </location>
</feature>
<evidence type="ECO:0000256" key="2">
    <source>
        <dbReference type="HAMAP-Rule" id="MF_01875"/>
    </source>
</evidence>
<proteinExistence type="inferred from homology"/>
<evidence type="ECO:0000259" key="4">
    <source>
        <dbReference type="SMART" id="SM00559"/>
    </source>
</evidence>
<dbReference type="EMBL" id="JAPDDS010000008">
    <property type="protein sequence ID" value="MCW1886011.1"/>
    <property type="molecule type" value="Genomic_DNA"/>
</dbReference>